<evidence type="ECO:0000256" key="1">
    <source>
        <dbReference type="ARBA" id="ARBA00022450"/>
    </source>
</evidence>
<dbReference type="Proteomes" id="UP000694501">
    <property type="component" value="Unassembled WGS sequence"/>
</dbReference>
<dbReference type="FunFam" id="2.30.38.10:FF:000001">
    <property type="entry name" value="Non-ribosomal peptide synthetase PvdI"/>
    <property type="match status" value="1"/>
</dbReference>
<dbReference type="PANTHER" id="PTHR45527">
    <property type="entry name" value="NONRIBOSOMAL PEPTIDE SYNTHETASE"/>
    <property type="match status" value="1"/>
</dbReference>
<dbReference type="Pfam" id="PF13193">
    <property type="entry name" value="AMP-binding_C"/>
    <property type="match status" value="1"/>
</dbReference>
<feature type="region of interest" description="Disordered" evidence="3">
    <location>
        <begin position="1"/>
        <end position="44"/>
    </location>
</feature>
<dbReference type="GO" id="GO:0043041">
    <property type="term" value="P:amino acid activation for nonribosomal peptide biosynthetic process"/>
    <property type="evidence" value="ECO:0007669"/>
    <property type="project" value="TreeGrafter"/>
</dbReference>
<comment type="caution">
    <text evidence="6">The sequence shown here is derived from an EMBL/GenBank/DDBJ whole genome shotgun (WGS) entry which is preliminary data.</text>
</comment>
<feature type="compositionally biased region" description="Low complexity" evidence="3">
    <location>
        <begin position="25"/>
        <end position="36"/>
    </location>
</feature>
<name>A0A949N6X2_9ACTN</name>
<evidence type="ECO:0000259" key="5">
    <source>
        <dbReference type="Pfam" id="PF13193"/>
    </source>
</evidence>
<accession>A0A949N6X2</accession>
<proteinExistence type="predicted"/>
<protein>
    <submittedName>
        <fullName evidence="6">AMP-binding protein</fullName>
    </submittedName>
</protein>
<evidence type="ECO:0000313" key="7">
    <source>
        <dbReference type="Proteomes" id="UP000694501"/>
    </source>
</evidence>
<evidence type="ECO:0000313" key="6">
    <source>
        <dbReference type="EMBL" id="MBU7596886.1"/>
    </source>
</evidence>
<dbReference type="GO" id="GO:0005829">
    <property type="term" value="C:cytosol"/>
    <property type="evidence" value="ECO:0007669"/>
    <property type="project" value="TreeGrafter"/>
</dbReference>
<dbReference type="Pfam" id="PF00501">
    <property type="entry name" value="AMP-binding"/>
    <property type="match status" value="1"/>
</dbReference>
<keyword evidence="7" id="KW-1185">Reference proteome</keyword>
<dbReference type="InterPro" id="IPR025110">
    <property type="entry name" value="AMP-bd_C"/>
</dbReference>
<dbReference type="InterPro" id="IPR000873">
    <property type="entry name" value="AMP-dep_synth/lig_dom"/>
</dbReference>
<organism evidence="6 7">
    <name type="scientific">Streptomyces tardus</name>
    <dbReference type="NCBI Taxonomy" id="2780544"/>
    <lineage>
        <taxon>Bacteria</taxon>
        <taxon>Bacillati</taxon>
        <taxon>Actinomycetota</taxon>
        <taxon>Actinomycetes</taxon>
        <taxon>Kitasatosporales</taxon>
        <taxon>Streptomycetaceae</taxon>
        <taxon>Streptomyces</taxon>
    </lineage>
</organism>
<evidence type="ECO:0000256" key="3">
    <source>
        <dbReference type="SAM" id="MobiDB-lite"/>
    </source>
</evidence>
<reference evidence="6" key="1">
    <citation type="submission" date="2021-06" db="EMBL/GenBank/DDBJ databases">
        <title>Sequencing of actinobacteria type strains.</title>
        <authorList>
            <person name="Nguyen G.-S."/>
            <person name="Wentzel A."/>
        </authorList>
    </citation>
    <scope>NUCLEOTIDE SEQUENCE</scope>
    <source>
        <strain evidence="6">P38-E01</strain>
    </source>
</reference>
<evidence type="ECO:0000256" key="2">
    <source>
        <dbReference type="ARBA" id="ARBA00022553"/>
    </source>
</evidence>
<keyword evidence="2" id="KW-0597">Phosphoprotein</keyword>
<dbReference type="GO" id="GO:0044550">
    <property type="term" value="P:secondary metabolite biosynthetic process"/>
    <property type="evidence" value="ECO:0007669"/>
    <property type="project" value="TreeGrafter"/>
</dbReference>
<sequence>MPRTVHRPRRSGTAAAGCRARRPACRPAGRRSAPARSPRRPDAARDLSQDATYLYEALPTASVRQTLAACPDLTVVNAYGPTEVTVMAAAYALRPGGAVTEPVPIGGPLDGKQVYVLDSRLRLCPIGVAGELYVAGVGLARGYVGRSDLTADRFVANPFGAPGTRLYRTGDVVRWRSDGELEFVGRRDNQVKLRGFRIELGEIESALAAHEAVGHIAVVVREDRPGVKQLVGYAVPAAGAELDTEELRRWAGSAFWSTFPLVVSGRVSSAMIGRGTM</sequence>
<dbReference type="EMBL" id="JAELVF020000001">
    <property type="protein sequence ID" value="MBU7596886.1"/>
    <property type="molecule type" value="Genomic_DNA"/>
</dbReference>
<dbReference type="PANTHER" id="PTHR45527:SF1">
    <property type="entry name" value="FATTY ACID SYNTHASE"/>
    <property type="match status" value="1"/>
</dbReference>
<evidence type="ECO:0000259" key="4">
    <source>
        <dbReference type="Pfam" id="PF00501"/>
    </source>
</evidence>
<feature type="domain" description="AMP-dependent synthetase/ligase" evidence="4">
    <location>
        <begin position="56"/>
        <end position="143"/>
    </location>
</feature>
<gene>
    <name evidence="6" type="ORF">JGS22_004340</name>
</gene>
<feature type="domain" description="AMP-binding enzyme C-terminal" evidence="5">
    <location>
        <begin position="202"/>
        <end position="253"/>
    </location>
</feature>
<keyword evidence="1" id="KW-0596">Phosphopantetheine</keyword>
<feature type="compositionally biased region" description="Basic residues" evidence="3">
    <location>
        <begin position="1"/>
        <end position="10"/>
    </location>
</feature>
<dbReference type="GO" id="GO:0031177">
    <property type="term" value="F:phosphopantetheine binding"/>
    <property type="evidence" value="ECO:0007669"/>
    <property type="project" value="TreeGrafter"/>
</dbReference>
<dbReference type="AlphaFoldDB" id="A0A949N6X2"/>